<dbReference type="STRING" id="166486.ERS852572_03568"/>
<dbReference type="AlphaFoldDB" id="A0A173VWA4"/>
<reference evidence="1 2" key="1">
    <citation type="submission" date="2015-09" db="EMBL/GenBank/DDBJ databases">
        <authorList>
            <consortium name="Pathogen Informatics"/>
        </authorList>
    </citation>
    <scope>NUCLEOTIDE SEQUENCE [LARGE SCALE GENOMIC DNA]</scope>
    <source>
        <strain evidence="1 2">2789STDY5834960</strain>
    </source>
</reference>
<name>A0A173VWA4_9FIRM</name>
<protein>
    <submittedName>
        <fullName evidence="1">Uncharacterized protein</fullName>
    </submittedName>
</protein>
<dbReference type="SUPFAM" id="SSF56349">
    <property type="entry name" value="DNA breaking-rejoining enzymes"/>
    <property type="match status" value="1"/>
</dbReference>
<gene>
    <name evidence="1" type="ORF">ERS852572_03568</name>
</gene>
<dbReference type="GO" id="GO:0003677">
    <property type="term" value="F:DNA binding"/>
    <property type="evidence" value="ECO:0007669"/>
    <property type="project" value="InterPro"/>
</dbReference>
<organism evidence="1 2">
    <name type="scientific">Roseburia intestinalis</name>
    <dbReference type="NCBI Taxonomy" id="166486"/>
    <lineage>
        <taxon>Bacteria</taxon>
        <taxon>Bacillati</taxon>
        <taxon>Bacillota</taxon>
        <taxon>Clostridia</taxon>
        <taxon>Lachnospirales</taxon>
        <taxon>Lachnospiraceae</taxon>
        <taxon>Roseburia</taxon>
    </lineage>
</organism>
<evidence type="ECO:0000313" key="1">
    <source>
        <dbReference type="EMBL" id="CUN30916.1"/>
    </source>
</evidence>
<dbReference type="PaxDb" id="166486-ERS852572_03568"/>
<evidence type="ECO:0000313" key="2">
    <source>
        <dbReference type="Proteomes" id="UP000095350"/>
    </source>
</evidence>
<accession>A0A173VWA4</accession>
<dbReference type="Proteomes" id="UP000095350">
    <property type="component" value="Unassembled WGS sequence"/>
</dbReference>
<dbReference type="InterPro" id="IPR011010">
    <property type="entry name" value="DNA_brk_join_enz"/>
</dbReference>
<dbReference type="EMBL" id="CYXZ01000041">
    <property type="protein sequence ID" value="CUN30916.1"/>
    <property type="molecule type" value="Genomic_DNA"/>
</dbReference>
<sequence>MFVYNSLEIPVEKPWVLRILEEYRAFLISYHKEQKAVFHHLRNAANIFIAMEDISPKELTYDWLEHTFEYYGKAKAWRSLSGFMIGRKLIQAPSENGMYRKQCEKYIAKVPESFQKCLKWYVEDKFALQERQISNNASNPVKGSTIESDMCSLYRMVRWITENYKTVTHWTDFTETIVNQYLLSLPASNRECSRKDLYQFFKFAKRKRCIFTIPITDYRTREMPRVCEALTYQEQRMLYHKIKEDGVSFPYEALLTSLCFLHAVQSMRIKEIKLSAVNVERKVIHMKDVPDIYLMPIEIVLLIEYMQMRKEFPNNESNTHLFIKRTRGDYLPDNPVSKTFITSMVRKFSGFTPQVLRITCLQEMAALNGPNFLREAYGISATHAGRYGSYEEYLVEEALKDAGLS</sequence>
<proteinExistence type="predicted"/>